<dbReference type="OrthoDB" id="3645242at2759"/>
<evidence type="ECO:0000313" key="5">
    <source>
        <dbReference type="Proteomes" id="UP000016933"/>
    </source>
</evidence>
<evidence type="ECO:0000256" key="2">
    <source>
        <dbReference type="SAM" id="SignalP"/>
    </source>
</evidence>
<dbReference type="eggNOG" id="ENOG502RKQG">
    <property type="taxonomic scope" value="Eukaryota"/>
</dbReference>
<proteinExistence type="predicted"/>
<reference evidence="5" key="1">
    <citation type="journal article" date="2012" name="PLoS Genet.">
        <title>The genomes of the fungal plant pathogens Cladosporium fulvum and Dothistroma septosporum reveal adaptation to different hosts and lifestyles but also signatures of common ancestry.</title>
        <authorList>
            <person name="de Wit P.J.G.M."/>
            <person name="van der Burgt A."/>
            <person name="Oekmen B."/>
            <person name="Stergiopoulos I."/>
            <person name="Abd-Elsalam K.A."/>
            <person name="Aerts A.L."/>
            <person name="Bahkali A.H."/>
            <person name="Beenen H.G."/>
            <person name="Chettri P."/>
            <person name="Cox M.P."/>
            <person name="Datema E."/>
            <person name="de Vries R.P."/>
            <person name="Dhillon B."/>
            <person name="Ganley A.R."/>
            <person name="Griffiths S.A."/>
            <person name="Guo Y."/>
            <person name="Hamelin R.C."/>
            <person name="Henrissat B."/>
            <person name="Kabir M.S."/>
            <person name="Jashni M.K."/>
            <person name="Kema G."/>
            <person name="Klaubauf S."/>
            <person name="Lapidus A."/>
            <person name="Levasseur A."/>
            <person name="Lindquist E."/>
            <person name="Mehrabi R."/>
            <person name="Ohm R.A."/>
            <person name="Owen T.J."/>
            <person name="Salamov A."/>
            <person name="Schwelm A."/>
            <person name="Schijlen E."/>
            <person name="Sun H."/>
            <person name="van den Burg H.A."/>
            <person name="van Ham R.C.H.J."/>
            <person name="Zhang S."/>
            <person name="Goodwin S.B."/>
            <person name="Grigoriev I.V."/>
            <person name="Collemare J."/>
            <person name="Bradshaw R.E."/>
        </authorList>
    </citation>
    <scope>NUCLEOTIDE SEQUENCE [LARGE SCALE GENOMIC DNA]</scope>
    <source>
        <strain evidence="5">NZE10 / CBS 128990</strain>
    </source>
</reference>
<keyword evidence="5" id="KW-1185">Reference proteome</keyword>
<feature type="chain" id="PRO_5004028741" description="PAN-3 domain-containing protein" evidence="2">
    <location>
        <begin position="21"/>
        <end position="638"/>
    </location>
</feature>
<feature type="domain" description="PAN-3" evidence="3">
    <location>
        <begin position="377"/>
        <end position="418"/>
    </location>
</feature>
<evidence type="ECO:0000256" key="1">
    <source>
        <dbReference type="SAM" id="MobiDB-lite"/>
    </source>
</evidence>
<dbReference type="OMA" id="CDQDVTC"/>
<dbReference type="AlphaFoldDB" id="M2XK65"/>
<protein>
    <recommendedName>
        <fullName evidence="3">PAN-3 domain-containing protein</fullName>
    </recommendedName>
</protein>
<reference evidence="4 5" key="2">
    <citation type="journal article" date="2012" name="PLoS Pathog.">
        <title>Diverse lifestyles and strategies of plant pathogenesis encoded in the genomes of eighteen Dothideomycetes fungi.</title>
        <authorList>
            <person name="Ohm R.A."/>
            <person name="Feau N."/>
            <person name="Henrissat B."/>
            <person name="Schoch C.L."/>
            <person name="Horwitz B.A."/>
            <person name="Barry K.W."/>
            <person name="Condon B.J."/>
            <person name="Copeland A.C."/>
            <person name="Dhillon B."/>
            <person name="Glaser F."/>
            <person name="Hesse C.N."/>
            <person name="Kosti I."/>
            <person name="LaButti K."/>
            <person name="Lindquist E.A."/>
            <person name="Lucas S."/>
            <person name="Salamov A.A."/>
            <person name="Bradshaw R.E."/>
            <person name="Ciuffetti L."/>
            <person name="Hamelin R.C."/>
            <person name="Kema G.H.J."/>
            <person name="Lawrence C."/>
            <person name="Scott J.A."/>
            <person name="Spatafora J.W."/>
            <person name="Turgeon B.G."/>
            <person name="de Wit P.J.G.M."/>
            <person name="Zhong S."/>
            <person name="Goodwin S.B."/>
            <person name="Grigoriev I.V."/>
        </authorList>
    </citation>
    <scope>NUCLEOTIDE SEQUENCE [LARGE SCALE GENOMIC DNA]</scope>
    <source>
        <strain evidence="5">NZE10 / CBS 128990</strain>
    </source>
</reference>
<dbReference type="InterPro" id="IPR006583">
    <property type="entry name" value="PAN-3_domain"/>
</dbReference>
<feature type="compositionally biased region" description="Polar residues" evidence="1">
    <location>
        <begin position="294"/>
        <end position="303"/>
    </location>
</feature>
<dbReference type="HOGENOM" id="CLU_428945_0_0_1"/>
<feature type="region of interest" description="Disordered" evidence="1">
    <location>
        <begin position="140"/>
        <end position="161"/>
    </location>
</feature>
<dbReference type="Proteomes" id="UP000016933">
    <property type="component" value="Unassembled WGS sequence"/>
</dbReference>
<feature type="region of interest" description="Disordered" evidence="1">
    <location>
        <begin position="279"/>
        <end position="318"/>
    </location>
</feature>
<keyword evidence="2" id="KW-0732">Signal</keyword>
<gene>
    <name evidence="4" type="ORF">DOTSEDRAFT_72347</name>
</gene>
<feature type="signal peptide" evidence="2">
    <location>
        <begin position="1"/>
        <end position="20"/>
    </location>
</feature>
<dbReference type="EMBL" id="KB446540">
    <property type="protein sequence ID" value="EME42872.1"/>
    <property type="molecule type" value="Genomic_DNA"/>
</dbReference>
<name>M2XK65_DOTSN</name>
<sequence>MKAAVTAAALLAASAASTLADPIFARAAVPEEELAFGTQAARVANCDLTDTLCPACDATNVTSAAGISYAVSCGWEYETATEVEVEGDTSTKICLEACEEADGCAGVNIASDGSCTIATGETQGLRRVPGITNLLRLPTSPVKPTSAASAPTTKASSGGAAPTNTNAKCDLSLNNLCPACNGREVESQDGRKYTLLCDSDLSSNDTYSPQEWMSPGECLATCDGLGFCKATLYYDDRNCEIAKDGDFRPISKAGYTAFLPVSTKTASFAVISLTLPTRSPSGKPTKSKPVITVTLPSGTSSAKPTHPRPAGYDTTSVASPPEATFSILPIGSGCNSNALSCPQCDGLPYLDQLNGSYTVACGVEPTCMSTVEFADGAEDVEDCLQKCDQDVTCIAAMWYPEYKECHGCQQGMPKTTKKKYLPYILLAADVDGQDDNTATQTLEQATSIKTSTSLPISDYPAPFPTVTSVDSVKPILASSTQEPASEVTSAILAPTSASGAIRLTTSSIPAQVTNIGELICPGANNEVYVEPSSGNYFTVNCGNIFSAAHSSYTSASDLAGCVAACTGDCDGVQFGYSTRCGLYTDISVVQSATGWTVAASITHPTSGATASVAAIVSSPSVLSTSAAWVPYGNVTLRH</sequence>
<accession>M2XK65</accession>
<evidence type="ECO:0000259" key="3">
    <source>
        <dbReference type="Pfam" id="PF08277"/>
    </source>
</evidence>
<dbReference type="Pfam" id="PF08277">
    <property type="entry name" value="PAN_3"/>
    <property type="match status" value="1"/>
</dbReference>
<organism evidence="4 5">
    <name type="scientific">Dothistroma septosporum (strain NZE10 / CBS 128990)</name>
    <name type="common">Red band needle blight fungus</name>
    <name type="synonym">Mycosphaerella pini</name>
    <dbReference type="NCBI Taxonomy" id="675120"/>
    <lineage>
        <taxon>Eukaryota</taxon>
        <taxon>Fungi</taxon>
        <taxon>Dikarya</taxon>
        <taxon>Ascomycota</taxon>
        <taxon>Pezizomycotina</taxon>
        <taxon>Dothideomycetes</taxon>
        <taxon>Dothideomycetidae</taxon>
        <taxon>Mycosphaerellales</taxon>
        <taxon>Mycosphaerellaceae</taxon>
        <taxon>Dothistroma</taxon>
    </lineage>
</organism>
<evidence type="ECO:0000313" key="4">
    <source>
        <dbReference type="EMBL" id="EME42872.1"/>
    </source>
</evidence>